<dbReference type="EMBL" id="CABPSO010000029">
    <property type="protein sequence ID" value="VVE73866.1"/>
    <property type="molecule type" value="Genomic_DNA"/>
</dbReference>
<reference evidence="1 2" key="1">
    <citation type="submission" date="2019-08" db="EMBL/GenBank/DDBJ databases">
        <authorList>
            <person name="Peeters C."/>
        </authorList>
    </citation>
    <scope>NUCLEOTIDE SEQUENCE [LARGE SCALE GENOMIC DNA]</scope>
    <source>
        <strain evidence="1 2">LMG 31119</strain>
    </source>
</reference>
<protein>
    <submittedName>
        <fullName evidence="1">Uncharacterized protein</fullName>
    </submittedName>
</protein>
<evidence type="ECO:0000313" key="1">
    <source>
        <dbReference type="EMBL" id="VVE73866.1"/>
    </source>
</evidence>
<keyword evidence="2" id="KW-1185">Reference proteome</keyword>
<sequence length="55" mass="5761">MPLESESAPVDSDATRPSVSFNCRVVTASLGSIPSATLVSFTALEDCVRPKVSFS</sequence>
<gene>
    <name evidence="1" type="ORF">PPN31119_04695</name>
</gene>
<evidence type="ECO:0000313" key="2">
    <source>
        <dbReference type="Proteomes" id="UP000361468"/>
    </source>
</evidence>
<accession>A0ABY6WVM2</accession>
<proteinExistence type="predicted"/>
<name>A0ABY6WVM2_9BURK</name>
<dbReference type="Proteomes" id="UP000361468">
    <property type="component" value="Unassembled WGS sequence"/>
</dbReference>
<organism evidence="1 2">
    <name type="scientific">Pandoraea pnomenusa</name>
    <dbReference type="NCBI Taxonomy" id="93220"/>
    <lineage>
        <taxon>Bacteria</taxon>
        <taxon>Pseudomonadati</taxon>
        <taxon>Pseudomonadota</taxon>
        <taxon>Betaproteobacteria</taxon>
        <taxon>Burkholderiales</taxon>
        <taxon>Burkholderiaceae</taxon>
        <taxon>Pandoraea</taxon>
    </lineage>
</organism>
<comment type="caution">
    <text evidence="1">The sequence shown here is derived from an EMBL/GenBank/DDBJ whole genome shotgun (WGS) entry which is preliminary data.</text>
</comment>